<keyword evidence="3" id="KW-1185">Reference proteome</keyword>
<comment type="caution">
    <text evidence="2">The sequence shown here is derived from an EMBL/GenBank/DDBJ whole genome shotgun (WGS) entry which is preliminary data.</text>
</comment>
<organism evidence="2 3">
    <name type="scientific">Hibiscus sabdariffa</name>
    <name type="common">roselle</name>
    <dbReference type="NCBI Taxonomy" id="183260"/>
    <lineage>
        <taxon>Eukaryota</taxon>
        <taxon>Viridiplantae</taxon>
        <taxon>Streptophyta</taxon>
        <taxon>Embryophyta</taxon>
        <taxon>Tracheophyta</taxon>
        <taxon>Spermatophyta</taxon>
        <taxon>Magnoliopsida</taxon>
        <taxon>eudicotyledons</taxon>
        <taxon>Gunneridae</taxon>
        <taxon>Pentapetalae</taxon>
        <taxon>rosids</taxon>
        <taxon>malvids</taxon>
        <taxon>Malvales</taxon>
        <taxon>Malvaceae</taxon>
        <taxon>Malvoideae</taxon>
        <taxon>Hibiscus</taxon>
    </lineage>
</organism>
<evidence type="ECO:0000313" key="3">
    <source>
        <dbReference type="Proteomes" id="UP001472677"/>
    </source>
</evidence>
<proteinExistence type="predicted"/>
<dbReference type="CDD" id="cd06222">
    <property type="entry name" value="RNase_H_like"/>
    <property type="match status" value="1"/>
</dbReference>
<feature type="domain" description="RNase H type-1" evidence="1">
    <location>
        <begin position="65"/>
        <end position="122"/>
    </location>
</feature>
<name>A0ABR2BWU8_9ROSI</name>
<dbReference type="PANTHER" id="PTHR47723:SF19">
    <property type="entry name" value="POLYNUCLEOTIDYL TRANSFERASE, RIBONUCLEASE H-LIKE SUPERFAMILY PROTEIN"/>
    <property type="match status" value="1"/>
</dbReference>
<accession>A0ABR2BWU8</accession>
<evidence type="ECO:0000313" key="2">
    <source>
        <dbReference type="EMBL" id="KAK8511590.1"/>
    </source>
</evidence>
<dbReference type="InterPro" id="IPR002156">
    <property type="entry name" value="RNaseH_domain"/>
</dbReference>
<dbReference type="Pfam" id="PF13456">
    <property type="entry name" value="RVT_3"/>
    <property type="match status" value="1"/>
</dbReference>
<dbReference type="InterPro" id="IPR044730">
    <property type="entry name" value="RNase_H-like_dom_plant"/>
</dbReference>
<sequence>MDPSFIEHGDMLVQGLRLVEDCRSTATGRGVAGSSTAAGRGVVDRSTAASRALACCREGLDQGWVELETDCLEVERILLRKSKALPENSIVEDIQEMLARSWVVRVSRVSRNSNKVADALATSIRDDPVGVRFFDLAPLFVSKLVYEDINGRSNVSDDYVP</sequence>
<evidence type="ECO:0000259" key="1">
    <source>
        <dbReference type="Pfam" id="PF13456"/>
    </source>
</evidence>
<gene>
    <name evidence="2" type="ORF">V6N12_038192</name>
</gene>
<dbReference type="EMBL" id="JBBPBM010000078">
    <property type="protein sequence ID" value="KAK8511590.1"/>
    <property type="molecule type" value="Genomic_DNA"/>
</dbReference>
<dbReference type="PANTHER" id="PTHR47723">
    <property type="entry name" value="OS05G0353850 PROTEIN"/>
    <property type="match status" value="1"/>
</dbReference>
<dbReference type="InterPro" id="IPR053151">
    <property type="entry name" value="RNase_H-like"/>
</dbReference>
<protein>
    <recommendedName>
        <fullName evidence="1">RNase H type-1 domain-containing protein</fullName>
    </recommendedName>
</protein>
<reference evidence="2 3" key="1">
    <citation type="journal article" date="2024" name="G3 (Bethesda)">
        <title>Genome assembly of Hibiscus sabdariffa L. provides insights into metabolisms of medicinal natural products.</title>
        <authorList>
            <person name="Kim T."/>
        </authorList>
    </citation>
    <scope>NUCLEOTIDE SEQUENCE [LARGE SCALE GENOMIC DNA]</scope>
    <source>
        <strain evidence="2">TK-2024</strain>
        <tissue evidence="2">Old leaves</tissue>
    </source>
</reference>
<dbReference type="Proteomes" id="UP001472677">
    <property type="component" value="Unassembled WGS sequence"/>
</dbReference>